<dbReference type="AlphaFoldDB" id="A0A2Z3JHZ5"/>
<accession>A0A2Z3JHZ5</accession>
<organism evidence="1 2">
    <name type="scientific">Deinococcus irradiatisoli</name>
    <dbReference type="NCBI Taxonomy" id="2202254"/>
    <lineage>
        <taxon>Bacteria</taxon>
        <taxon>Thermotogati</taxon>
        <taxon>Deinococcota</taxon>
        <taxon>Deinococci</taxon>
        <taxon>Deinococcales</taxon>
        <taxon>Deinococcaceae</taxon>
        <taxon>Deinococcus</taxon>
    </lineage>
</organism>
<evidence type="ECO:0000313" key="1">
    <source>
        <dbReference type="EMBL" id="AWN23211.1"/>
    </source>
</evidence>
<dbReference type="Proteomes" id="UP000245368">
    <property type="component" value="Chromosome"/>
</dbReference>
<evidence type="ECO:0000313" key="2">
    <source>
        <dbReference type="Proteomes" id="UP000245368"/>
    </source>
</evidence>
<dbReference type="EMBL" id="CP029494">
    <property type="protein sequence ID" value="AWN23211.1"/>
    <property type="molecule type" value="Genomic_DNA"/>
</dbReference>
<keyword evidence="2" id="KW-1185">Reference proteome</keyword>
<dbReference type="KEGG" id="dez:DKM44_08210"/>
<proteinExistence type="predicted"/>
<name>A0A2Z3JHZ5_9DEIO</name>
<protein>
    <submittedName>
        <fullName evidence="1">Uncharacterized protein</fullName>
    </submittedName>
</protein>
<reference evidence="1 2" key="1">
    <citation type="submission" date="2018-05" db="EMBL/GenBank/DDBJ databases">
        <title>Complete Genome Sequence of Deinococcus sp. strain 17bor-2.</title>
        <authorList>
            <person name="Srinivasan S."/>
        </authorList>
    </citation>
    <scope>NUCLEOTIDE SEQUENCE [LARGE SCALE GENOMIC DNA]</scope>
    <source>
        <strain evidence="1 2">17bor-2</strain>
    </source>
</reference>
<gene>
    <name evidence="1" type="ORF">DKM44_08210</name>
</gene>
<sequence>MNDSGHSEPKPPLLPQAEVFVTDAAGQPTERDLSAREAWLVLQADAALKAAQALIPGAALRRLNINGMLPDTRPGYLYLRYQPAGDLSAAPQEFWACFRRHASFDRERGLLGVPAALAPS</sequence>